<accession>A0A1B7MH83</accession>
<dbReference type="EMBL" id="KV449172">
    <property type="protein sequence ID" value="OAX31962.1"/>
    <property type="molecule type" value="Genomic_DNA"/>
</dbReference>
<dbReference type="OrthoDB" id="2986975at2759"/>
<feature type="non-terminal residue" evidence="1">
    <location>
        <position position="83"/>
    </location>
</feature>
<sequence>MNRTKAVQLAGGKGQKSIKRRQLPITPAYSFTDYRSQGQTVANSIIDIGTPPTGGLTSFNMYVALSRDHGRSNIRLLRDFDEN</sequence>
<gene>
    <name evidence="1" type="ORF">K503DRAFT_777126</name>
</gene>
<evidence type="ECO:0000313" key="1">
    <source>
        <dbReference type="EMBL" id="OAX31962.1"/>
    </source>
</evidence>
<name>A0A1B7MH83_9AGAM</name>
<keyword evidence="2" id="KW-1185">Reference proteome</keyword>
<organism evidence="1 2">
    <name type="scientific">Rhizopogon vinicolor AM-OR11-026</name>
    <dbReference type="NCBI Taxonomy" id="1314800"/>
    <lineage>
        <taxon>Eukaryota</taxon>
        <taxon>Fungi</taxon>
        <taxon>Dikarya</taxon>
        <taxon>Basidiomycota</taxon>
        <taxon>Agaricomycotina</taxon>
        <taxon>Agaricomycetes</taxon>
        <taxon>Agaricomycetidae</taxon>
        <taxon>Boletales</taxon>
        <taxon>Suillineae</taxon>
        <taxon>Rhizopogonaceae</taxon>
        <taxon>Rhizopogon</taxon>
    </lineage>
</organism>
<evidence type="ECO:0000313" key="2">
    <source>
        <dbReference type="Proteomes" id="UP000092154"/>
    </source>
</evidence>
<reference evidence="1 2" key="1">
    <citation type="submission" date="2016-06" db="EMBL/GenBank/DDBJ databases">
        <title>Comparative genomics of the ectomycorrhizal sister species Rhizopogon vinicolor and Rhizopogon vesiculosus (Basidiomycota: Boletales) reveals a divergence of the mating type B locus.</title>
        <authorList>
            <consortium name="DOE Joint Genome Institute"/>
            <person name="Mujic A.B."/>
            <person name="Kuo A."/>
            <person name="Tritt A."/>
            <person name="Lipzen A."/>
            <person name="Chen C."/>
            <person name="Johnson J."/>
            <person name="Sharma A."/>
            <person name="Barry K."/>
            <person name="Grigoriev I.V."/>
            <person name="Spatafora J.W."/>
        </authorList>
    </citation>
    <scope>NUCLEOTIDE SEQUENCE [LARGE SCALE GENOMIC DNA]</scope>
    <source>
        <strain evidence="1 2">AM-OR11-026</strain>
    </source>
</reference>
<protein>
    <submittedName>
        <fullName evidence="1">Uncharacterized protein</fullName>
    </submittedName>
</protein>
<dbReference type="AlphaFoldDB" id="A0A1B7MH83"/>
<dbReference type="Proteomes" id="UP000092154">
    <property type="component" value="Unassembled WGS sequence"/>
</dbReference>
<dbReference type="InParanoid" id="A0A1B7MH83"/>
<proteinExistence type="predicted"/>